<protein>
    <submittedName>
        <fullName evidence="1">Uncharacterized protein</fullName>
    </submittedName>
</protein>
<keyword evidence="2" id="KW-1185">Reference proteome</keyword>
<gene>
    <name evidence="1" type="ORF">ACFSUC_06160</name>
</gene>
<comment type="caution">
    <text evidence="1">The sequence shown here is derived from an EMBL/GenBank/DDBJ whole genome shotgun (WGS) entry which is preliminary data.</text>
</comment>
<evidence type="ECO:0000313" key="2">
    <source>
        <dbReference type="Proteomes" id="UP001597497"/>
    </source>
</evidence>
<sequence length="58" mass="6947">MEQPLPEWLRIAFEARFFEQARLAGNSPVIEPLRLRQIELEKQLKAELDPRLYQLILE</sequence>
<proteinExistence type="predicted"/>
<accession>A0ABW5R7X1</accession>
<dbReference type="RefSeq" id="WP_379928621.1">
    <property type="nucleotide sequence ID" value="NZ_JBHUMM010000010.1"/>
</dbReference>
<name>A0ABW5R7X1_9BACL</name>
<organism evidence="1 2">
    <name type="scientific">Marinicrinis sediminis</name>
    <dbReference type="NCBI Taxonomy" id="1652465"/>
    <lineage>
        <taxon>Bacteria</taxon>
        <taxon>Bacillati</taxon>
        <taxon>Bacillota</taxon>
        <taxon>Bacilli</taxon>
        <taxon>Bacillales</taxon>
        <taxon>Paenibacillaceae</taxon>
    </lineage>
</organism>
<reference evidence="2" key="1">
    <citation type="journal article" date="2019" name="Int. J. Syst. Evol. Microbiol.">
        <title>The Global Catalogue of Microorganisms (GCM) 10K type strain sequencing project: providing services to taxonomists for standard genome sequencing and annotation.</title>
        <authorList>
            <consortium name="The Broad Institute Genomics Platform"/>
            <consortium name="The Broad Institute Genome Sequencing Center for Infectious Disease"/>
            <person name="Wu L."/>
            <person name="Ma J."/>
        </authorList>
    </citation>
    <scope>NUCLEOTIDE SEQUENCE [LARGE SCALE GENOMIC DNA]</scope>
    <source>
        <strain evidence="2">KCTC 33676</strain>
    </source>
</reference>
<evidence type="ECO:0000313" key="1">
    <source>
        <dbReference type="EMBL" id="MFD2671185.1"/>
    </source>
</evidence>
<dbReference type="EMBL" id="JBHUMM010000010">
    <property type="protein sequence ID" value="MFD2671185.1"/>
    <property type="molecule type" value="Genomic_DNA"/>
</dbReference>
<dbReference type="Proteomes" id="UP001597497">
    <property type="component" value="Unassembled WGS sequence"/>
</dbReference>